<evidence type="ECO:0000313" key="2">
    <source>
        <dbReference type="EMBL" id="XCJ74961.1"/>
    </source>
</evidence>
<feature type="transmembrane region" description="Helical" evidence="1">
    <location>
        <begin position="6"/>
        <end position="25"/>
    </location>
</feature>
<dbReference type="KEGG" id="stac:ABII15_35565"/>
<proteinExistence type="predicted"/>
<reference evidence="2" key="1">
    <citation type="submission" date="2024-06" db="EMBL/GenBank/DDBJ databases">
        <title>Streptomyces sp. strain HUAS MG91 genome sequences.</title>
        <authorList>
            <person name="Mo P."/>
        </authorList>
    </citation>
    <scope>NUCLEOTIDE SEQUENCE</scope>
    <source>
        <strain evidence="2">HUAS MG91</strain>
    </source>
</reference>
<dbReference type="AlphaFoldDB" id="A0AAU8J4Y1"/>
<keyword evidence="1" id="KW-0812">Transmembrane</keyword>
<evidence type="ECO:0000256" key="1">
    <source>
        <dbReference type="SAM" id="Phobius"/>
    </source>
</evidence>
<organism evidence="2">
    <name type="scientific">Streptomyces tabacisoli</name>
    <dbReference type="NCBI Taxonomy" id="3156398"/>
    <lineage>
        <taxon>Bacteria</taxon>
        <taxon>Bacillati</taxon>
        <taxon>Actinomycetota</taxon>
        <taxon>Actinomycetes</taxon>
        <taxon>Kitasatosporales</taxon>
        <taxon>Streptomycetaceae</taxon>
        <taxon>Streptomyces</taxon>
    </lineage>
</organism>
<keyword evidence="1" id="KW-0472">Membrane</keyword>
<name>A0AAU8J4Y1_9ACTN</name>
<feature type="transmembrane region" description="Helical" evidence="1">
    <location>
        <begin position="122"/>
        <end position="143"/>
    </location>
</feature>
<dbReference type="EMBL" id="CP159534">
    <property type="protein sequence ID" value="XCJ74961.1"/>
    <property type="molecule type" value="Genomic_DNA"/>
</dbReference>
<dbReference type="RefSeq" id="WP_353946397.1">
    <property type="nucleotide sequence ID" value="NZ_CP159534.1"/>
</dbReference>
<gene>
    <name evidence="2" type="ORF">ABII15_35565</name>
</gene>
<sequence>MPFFRWVVALGLVILGVSFAVYATAPEDPETKQVDLTVLSEKSDGSCTVSWADPYAKERRKGHYQCDPNRDPLLKDRAYDPETGHGWDTGWMVTDGSRKGDLFVLGQGDAERDKAMDLSDDLIGLSLVVLIVGVVGGSIRSLYRLSGASPSVVRTARRLEQVASRLAQDHAQAVDAVRVAWEPLRQSLVNEALDQVSVEELWHATDGGFDAAELRRCRTRTARDVLDAGTPVLSRLPGVEPGAAERLTAAVQMLADDAVRVGAGRELLERSDPRVADLLNALSVLVRVGPEGRAVADSATELVALLGPLLEKAEPAADRRQMLRADAEERTAAKHAVGLLSRLLAAVEQRGSIDQFAQTSIDLLHGPDADPAGFAARVDFGTQPENYAHLLTELAVPEPQPLPVW</sequence>
<protein>
    <recommendedName>
        <fullName evidence="3">Bifunctional protein</fullName>
    </recommendedName>
</protein>
<keyword evidence="1" id="KW-1133">Transmembrane helix</keyword>
<evidence type="ECO:0008006" key="3">
    <source>
        <dbReference type="Google" id="ProtNLM"/>
    </source>
</evidence>
<accession>A0AAU8J4Y1</accession>